<gene>
    <name evidence="7" type="ORF">DFJ65_2133</name>
</gene>
<evidence type="ECO:0000256" key="1">
    <source>
        <dbReference type="ARBA" id="ARBA00004370"/>
    </source>
</evidence>
<comment type="caution">
    <text evidence="6">Lacks conserved residue(s) required for the propagation of feature annotation.</text>
</comment>
<dbReference type="Pfam" id="PF02104">
    <property type="entry name" value="SURF1"/>
    <property type="match status" value="1"/>
</dbReference>
<dbReference type="InterPro" id="IPR045214">
    <property type="entry name" value="Surf1/Surf4"/>
</dbReference>
<name>A0A3D9V1W7_9MICO</name>
<dbReference type="AlphaFoldDB" id="A0A3D9V1W7"/>
<evidence type="ECO:0000313" key="8">
    <source>
        <dbReference type="Proteomes" id="UP000256253"/>
    </source>
</evidence>
<dbReference type="CDD" id="cd06662">
    <property type="entry name" value="SURF1"/>
    <property type="match status" value="1"/>
</dbReference>
<dbReference type="InterPro" id="IPR002994">
    <property type="entry name" value="Surf1/Shy1"/>
</dbReference>
<feature type="transmembrane region" description="Helical" evidence="6">
    <location>
        <begin position="207"/>
        <end position="231"/>
    </location>
</feature>
<dbReference type="GO" id="GO:0005886">
    <property type="term" value="C:plasma membrane"/>
    <property type="evidence" value="ECO:0007669"/>
    <property type="project" value="UniProtKB-SubCell"/>
</dbReference>
<keyword evidence="5 6" id="KW-0472">Membrane</keyword>
<keyword evidence="8" id="KW-1185">Reference proteome</keyword>
<dbReference type="EMBL" id="QTUA01000001">
    <property type="protein sequence ID" value="REF31091.1"/>
    <property type="molecule type" value="Genomic_DNA"/>
</dbReference>
<reference evidence="7 8" key="1">
    <citation type="submission" date="2018-08" db="EMBL/GenBank/DDBJ databases">
        <title>Sequencing the genomes of 1000 actinobacteria strains.</title>
        <authorList>
            <person name="Klenk H.-P."/>
        </authorList>
    </citation>
    <scope>NUCLEOTIDE SEQUENCE [LARGE SCALE GENOMIC DNA]</scope>
    <source>
        <strain evidence="7 8">DSM 22967</strain>
    </source>
</reference>
<comment type="similarity">
    <text evidence="2 6">Belongs to the SURF1 family.</text>
</comment>
<protein>
    <recommendedName>
        <fullName evidence="6">SURF1-like protein</fullName>
    </recommendedName>
</protein>
<dbReference type="Proteomes" id="UP000256253">
    <property type="component" value="Unassembled WGS sequence"/>
</dbReference>
<proteinExistence type="inferred from homology"/>
<keyword evidence="6" id="KW-1003">Cell membrane</keyword>
<keyword evidence="4 6" id="KW-1133">Transmembrane helix</keyword>
<evidence type="ECO:0000256" key="6">
    <source>
        <dbReference type="RuleBase" id="RU363076"/>
    </source>
</evidence>
<evidence type="ECO:0000256" key="3">
    <source>
        <dbReference type="ARBA" id="ARBA00022692"/>
    </source>
</evidence>
<comment type="subcellular location">
    <subcellularLocation>
        <location evidence="6">Cell membrane</location>
        <topology evidence="6">Multi-pass membrane protein</topology>
    </subcellularLocation>
    <subcellularLocation>
        <location evidence="1">Membrane</location>
    </subcellularLocation>
</comment>
<dbReference type="PROSITE" id="PS50895">
    <property type="entry name" value="SURF1"/>
    <property type="match status" value="1"/>
</dbReference>
<keyword evidence="3 6" id="KW-0812">Transmembrane</keyword>
<evidence type="ECO:0000256" key="2">
    <source>
        <dbReference type="ARBA" id="ARBA00007165"/>
    </source>
</evidence>
<dbReference type="PANTHER" id="PTHR23427:SF2">
    <property type="entry name" value="SURFEIT LOCUS PROTEIN 1"/>
    <property type="match status" value="1"/>
</dbReference>
<organism evidence="7 8">
    <name type="scientific">Calidifontibacter indicus</name>
    <dbReference type="NCBI Taxonomy" id="419650"/>
    <lineage>
        <taxon>Bacteria</taxon>
        <taxon>Bacillati</taxon>
        <taxon>Actinomycetota</taxon>
        <taxon>Actinomycetes</taxon>
        <taxon>Micrococcales</taxon>
        <taxon>Dermacoccaceae</taxon>
        <taxon>Calidifontibacter</taxon>
    </lineage>
</organism>
<comment type="caution">
    <text evidence="7">The sequence shown here is derived from an EMBL/GenBank/DDBJ whole genome shotgun (WGS) entry which is preliminary data.</text>
</comment>
<evidence type="ECO:0000313" key="7">
    <source>
        <dbReference type="EMBL" id="REF31091.1"/>
    </source>
</evidence>
<evidence type="ECO:0000256" key="5">
    <source>
        <dbReference type="ARBA" id="ARBA00023136"/>
    </source>
</evidence>
<dbReference type="PANTHER" id="PTHR23427">
    <property type="entry name" value="SURFEIT LOCUS PROTEIN"/>
    <property type="match status" value="1"/>
</dbReference>
<evidence type="ECO:0000256" key="4">
    <source>
        <dbReference type="ARBA" id="ARBA00022989"/>
    </source>
</evidence>
<accession>A0A3D9V1W7</accession>
<sequence length="260" mass="28982">MSRRWLGWLAVAVLAAAVCVFLGRWQYTRYDHKITAENHLEANYNGAPVDLATAQPDPSGAPDAEQQWKQVRFTGQYLADRQVLIRNRPLDKTYGYEVVVPMRTTTGDVVFVDRGWIPNGRTAAAPDSVPPTPTGTVQVTGWLRAGEPDLKRAEVPGQAASINTTLLRELSGQPDARNAYVLRRTEVGAGVPQTLPQDLPKPDPGGYAWINFSYALQWWAGAIAVLAFFLLRARREHLDQIGRPKAPKPKKTRIWDEEDD</sequence>